<dbReference type="GO" id="GO:0009654">
    <property type="term" value="C:photosystem II oxygen evolving complex"/>
    <property type="evidence" value="ECO:0007669"/>
    <property type="project" value="InterPro"/>
</dbReference>
<dbReference type="InterPro" id="IPR023222">
    <property type="entry name" value="PsbQ-like_dom_sf"/>
</dbReference>
<comment type="subcellular location">
    <subcellularLocation>
        <location evidence="1">Plastid</location>
        <location evidence="1">Chloroplast thylakoid membrane</location>
        <topology evidence="1">Peripheral membrane protein</topology>
        <orientation evidence="1">Lumenal side</orientation>
    </subcellularLocation>
</comment>
<dbReference type="AlphaFoldDB" id="A0A6A2YJB9"/>
<evidence type="ECO:0000256" key="3">
    <source>
        <dbReference type="ARBA" id="ARBA00023136"/>
    </source>
</evidence>
<gene>
    <name evidence="4" type="ORF">F3Y22_tig00111402pilonHSYRG00848</name>
</gene>
<dbReference type="EMBL" id="VEPZ02001331">
    <property type="protein sequence ID" value="KAE8679119.1"/>
    <property type="molecule type" value="Genomic_DNA"/>
</dbReference>
<keyword evidence="5" id="KW-1185">Reference proteome</keyword>
<dbReference type="Proteomes" id="UP000436088">
    <property type="component" value="Unassembled WGS sequence"/>
</dbReference>
<evidence type="ECO:0000313" key="5">
    <source>
        <dbReference type="Proteomes" id="UP000436088"/>
    </source>
</evidence>
<dbReference type="GO" id="GO:0015979">
    <property type="term" value="P:photosynthesis"/>
    <property type="evidence" value="ECO:0007669"/>
    <property type="project" value="InterPro"/>
</dbReference>
<keyword evidence="3" id="KW-0472">Membrane</keyword>
<comment type="caution">
    <text evidence="4">The sequence shown here is derived from an EMBL/GenBank/DDBJ whole genome shotgun (WGS) entry which is preliminary data.</text>
</comment>
<dbReference type="InterPro" id="IPR008797">
    <property type="entry name" value="PSII_PsbQ"/>
</dbReference>
<proteinExistence type="predicted"/>
<dbReference type="Gene3D" id="1.20.120.290">
    <property type="entry name" value="Oxygen-evolving enhancer protein 3 (PsbQ), four-helix up-down bundle"/>
    <property type="match status" value="1"/>
</dbReference>
<dbReference type="GO" id="GO:0019898">
    <property type="term" value="C:extrinsic component of membrane"/>
    <property type="evidence" value="ECO:0007669"/>
    <property type="project" value="InterPro"/>
</dbReference>
<dbReference type="GO" id="GO:0009535">
    <property type="term" value="C:chloroplast thylakoid membrane"/>
    <property type="evidence" value="ECO:0007669"/>
    <property type="project" value="UniProtKB-SubCell"/>
</dbReference>
<reference evidence="4" key="1">
    <citation type="submission" date="2019-09" db="EMBL/GenBank/DDBJ databases">
        <title>Draft genome information of white flower Hibiscus syriacus.</title>
        <authorList>
            <person name="Kim Y.-M."/>
        </authorList>
    </citation>
    <scope>NUCLEOTIDE SEQUENCE [LARGE SCALE GENOMIC DNA]</scope>
    <source>
        <strain evidence="4">YM2019G1</strain>
    </source>
</reference>
<dbReference type="Pfam" id="PF05757">
    <property type="entry name" value="PsbQ"/>
    <property type="match status" value="1"/>
</dbReference>
<evidence type="ECO:0000313" key="4">
    <source>
        <dbReference type="EMBL" id="KAE8679119.1"/>
    </source>
</evidence>
<protein>
    <submittedName>
        <fullName evidence="4">Photosynthetic NDH subunit of lumenal location 3</fullName>
    </submittedName>
</protein>
<keyword evidence="2" id="KW-0793">Thylakoid</keyword>
<evidence type="ECO:0000256" key="2">
    <source>
        <dbReference type="ARBA" id="ARBA00023078"/>
    </source>
</evidence>
<accession>A0A6A2YJB9</accession>
<sequence>MGIKLQNYPQNGYPSGGLYSFQCLNGYKLKYEETKNTSNFHEQQPPLQTSRRTALALASIALIGTSSNRISLAEDNGYWIADLLPVPTVENKDITNPETGTRSFVKTGLYVANLNTKNSMNRLKKYAFDLLALADLIGPDAKNCKCFPILLAA</sequence>
<name>A0A6A2YJB9_HIBSY</name>
<dbReference type="GO" id="GO:0005509">
    <property type="term" value="F:calcium ion binding"/>
    <property type="evidence" value="ECO:0007669"/>
    <property type="project" value="InterPro"/>
</dbReference>
<organism evidence="4 5">
    <name type="scientific">Hibiscus syriacus</name>
    <name type="common">Rose of Sharon</name>
    <dbReference type="NCBI Taxonomy" id="106335"/>
    <lineage>
        <taxon>Eukaryota</taxon>
        <taxon>Viridiplantae</taxon>
        <taxon>Streptophyta</taxon>
        <taxon>Embryophyta</taxon>
        <taxon>Tracheophyta</taxon>
        <taxon>Spermatophyta</taxon>
        <taxon>Magnoliopsida</taxon>
        <taxon>eudicotyledons</taxon>
        <taxon>Gunneridae</taxon>
        <taxon>Pentapetalae</taxon>
        <taxon>rosids</taxon>
        <taxon>malvids</taxon>
        <taxon>Malvales</taxon>
        <taxon>Malvaceae</taxon>
        <taxon>Malvoideae</taxon>
        <taxon>Hibiscus</taxon>
    </lineage>
</organism>
<evidence type="ECO:0000256" key="1">
    <source>
        <dbReference type="ARBA" id="ARBA00004622"/>
    </source>
</evidence>